<dbReference type="Proteomes" id="UP001485043">
    <property type="component" value="Unassembled WGS sequence"/>
</dbReference>
<organism evidence="2 3">
    <name type="scientific">Apatococcus fuscideae</name>
    <dbReference type="NCBI Taxonomy" id="2026836"/>
    <lineage>
        <taxon>Eukaryota</taxon>
        <taxon>Viridiplantae</taxon>
        <taxon>Chlorophyta</taxon>
        <taxon>core chlorophytes</taxon>
        <taxon>Trebouxiophyceae</taxon>
        <taxon>Chlorellales</taxon>
        <taxon>Chlorellaceae</taxon>
        <taxon>Apatococcus</taxon>
    </lineage>
</organism>
<evidence type="ECO:0000256" key="1">
    <source>
        <dbReference type="SAM" id="SignalP"/>
    </source>
</evidence>
<name>A0AAW1TF01_9CHLO</name>
<dbReference type="EMBL" id="JALJOV010000029">
    <property type="protein sequence ID" value="KAK9868436.1"/>
    <property type="molecule type" value="Genomic_DNA"/>
</dbReference>
<evidence type="ECO:0000313" key="2">
    <source>
        <dbReference type="EMBL" id="KAK9868436.1"/>
    </source>
</evidence>
<keyword evidence="3" id="KW-1185">Reference proteome</keyword>
<reference evidence="2 3" key="1">
    <citation type="journal article" date="2024" name="Nat. Commun.">
        <title>Phylogenomics reveals the evolutionary origins of lichenization in chlorophyte algae.</title>
        <authorList>
            <person name="Puginier C."/>
            <person name="Libourel C."/>
            <person name="Otte J."/>
            <person name="Skaloud P."/>
            <person name="Haon M."/>
            <person name="Grisel S."/>
            <person name="Petersen M."/>
            <person name="Berrin J.G."/>
            <person name="Delaux P.M."/>
            <person name="Dal Grande F."/>
            <person name="Keller J."/>
        </authorList>
    </citation>
    <scope>NUCLEOTIDE SEQUENCE [LARGE SCALE GENOMIC DNA]</scope>
    <source>
        <strain evidence="2 3">SAG 2523</strain>
    </source>
</reference>
<accession>A0AAW1TF01</accession>
<feature type="chain" id="PRO_5043396609" evidence="1">
    <location>
        <begin position="32"/>
        <end position="545"/>
    </location>
</feature>
<protein>
    <submittedName>
        <fullName evidence="2">Uncharacterized protein</fullName>
    </submittedName>
</protein>
<comment type="caution">
    <text evidence="2">The sequence shown here is derived from an EMBL/GenBank/DDBJ whole genome shotgun (WGS) entry which is preliminary data.</text>
</comment>
<proteinExistence type="predicted"/>
<sequence length="545" mass="57558">MRPQYPHTYRFNLSRFLFFFALVAGLEVCEGLIEVTGCVDYYSCAPVIFAQQNIPYWAASDLSTTLSLASGQQVYDTAGNSYAPTSDLSIVAQLADDNSLFHIQYPLTYNVSRQVTLISSGPSSSVTSASTLCGGAYYDFTIQTAAQPYWALSSDVSSTFFTLALEVSGAAGTSYAALSSLSNISSTAQGPGILFMGQLVNGSVAVKDFRSHWLLISSASPYSEGYIIPSGSANPVAIYTGNLNLATCAGCSQTPQACPTTVGSASYTLQPAQTMSSMLSSGLQTCAFLPQPLSFASSLPFPDASQQSVTCNVSGSYLQLSITVDNAYWGVQRLYDDYVTTVAIQSLSSSWIAGNTSGSITLQVENADLDNSWVLEFQPTQCCFTDDPTCSGLTATTSSSVLLAPGNSTMLLSNLTAAAPAANITAGTCLGNVLQNGTVQVQLTVPFQITPVPGPASPAAKVLYAHSMSLVLSIAAMASLPSSGINTLITSMTYRLADLATTAISDLSSTPIIIFFFHGSGHNGCICQLLIHLHYSFEYVKQQHR</sequence>
<keyword evidence="1" id="KW-0732">Signal</keyword>
<gene>
    <name evidence="2" type="ORF">WJX84_007900</name>
</gene>
<evidence type="ECO:0000313" key="3">
    <source>
        <dbReference type="Proteomes" id="UP001485043"/>
    </source>
</evidence>
<dbReference type="AlphaFoldDB" id="A0AAW1TF01"/>
<feature type="signal peptide" evidence="1">
    <location>
        <begin position="1"/>
        <end position="31"/>
    </location>
</feature>